<gene>
    <name evidence="1" type="ORF">RN001_010946</name>
</gene>
<proteinExistence type="predicted"/>
<name>A0AAN7P1P7_9COLE</name>
<evidence type="ECO:0000313" key="1">
    <source>
        <dbReference type="EMBL" id="KAK4878440.1"/>
    </source>
</evidence>
<dbReference type="AlphaFoldDB" id="A0AAN7P1P7"/>
<dbReference type="Gene3D" id="3.90.70.10">
    <property type="entry name" value="Cysteine proteinases"/>
    <property type="match status" value="1"/>
</dbReference>
<dbReference type="Pfam" id="PF09778">
    <property type="entry name" value="Guanylate_cyc_2"/>
    <property type="match status" value="1"/>
</dbReference>
<keyword evidence="2" id="KW-1185">Reference proteome</keyword>
<reference evidence="2" key="1">
    <citation type="submission" date="2023-01" db="EMBL/GenBank/DDBJ databases">
        <title>Key to firefly adult light organ development and bioluminescence: homeobox transcription factors regulate luciferase expression and transportation to peroxisome.</title>
        <authorList>
            <person name="Fu X."/>
        </authorList>
    </citation>
    <scope>NUCLEOTIDE SEQUENCE [LARGE SCALE GENOMIC DNA]</scope>
</reference>
<organism evidence="1 2">
    <name type="scientific">Aquatica leii</name>
    <dbReference type="NCBI Taxonomy" id="1421715"/>
    <lineage>
        <taxon>Eukaryota</taxon>
        <taxon>Metazoa</taxon>
        <taxon>Ecdysozoa</taxon>
        <taxon>Arthropoda</taxon>
        <taxon>Hexapoda</taxon>
        <taxon>Insecta</taxon>
        <taxon>Pterygota</taxon>
        <taxon>Neoptera</taxon>
        <taxon>Endopterygota</taxon>
        <taxon>Coleoptera</taxon>
        <taxon>Polyphaga</taxon>
        <taxon>Elateriformia</taxon>
        <taxon>Elateroidea</taxon>
        <taxon>Lampyridae</taxon>
        <taxon>Luciolinae</taxon>
        <taxon>Aquatica</taxon>
    </lineage>
</organism>
<evidence type="ECO:0008006" key="3">
    <source>
        <dbReference type="Google" id="ProtNLM"/>
    </source>
</evidence>
<dbReference type="PANTHER" id="PTHR31400:SF1">
    <property type="entry name" value="PROTEIN GUCD1"/>
    <property type="match status" value="1"/>
</dbReference>
<dbReference type="InterPro" id="IPR018616">
    <property type="entry name" value="GUCD1"/>
</dbReference>
<comment type="caution">
    <text evidence="1">The sequence shown here is derived from an EMBL/GenBank/DDBJ whole genome shotgun (WGS) entry which is preliminary data.</text>
</comment>
<sequence>MHTDLPDKTYIQLVHSKQRYNWDCGISCVLMVLSKQFRQTLVTELLTICKEEGFNKSTWTIDLCYLLKRYNVTHELYTVTEGVDPGYHSNTFYNQIIAKDEERIKNRFKDAKRNGIIVHNKSVTITSVLKHLTQGPAIMLINAKLLVCDSCKTNKLASEFRQCLPWPTSYQGHYIILCGYNLKRRKIYYRNPSLCNRVCVISVDLLEKAWRSYGTDEDLILIYGFV</sequence>
<evidence type="ECO:0000313" key="2">
    <source>
        <dbReference type="Proteomes" id="UP001353858"/>
    </source>
</evidence>
<accession>A0AAN7P1P7</accession>
<dbReference type="Proteomes" id="UP001353858">
    <property type="component" value="Unassembled WGS sequence"/>
</dbReference>
<dbReference type="PANTHER" id="PTHR31400">
    <property type="entry name" value="GUANYLYL CYCLASE DOMAIN CONTAINING PROTEIN 1 GUCD1"/>
    <property type="match status" value="1"/>
</dbReference>
<dbReference type="EMBL" id="JARPUR010000004">
    <property type="protein sequence ID" value="KAK4878440.1"/>
    <property type="molecule type" value="Genomic_DNA"/>
</dbReference>
<protein>
    <recommendedName>
        <fullName evidence="3">Protein GUCD1</fullName>
    </recommendedName>
</protein>